<protein>
    <submittedName>
        <fullName evidence="2">Uncharacterized protein</fullName>
    </submittedName>
</protein>
<reference evidence="2" key="1">
    <citation type="journal article" date="2011" name="PLoS ONE">
        <title>Ralstonia syzygii, the Blood Disease Bacterium and some Asian R. solanacearum strains form a single genomic species despite divergent lifestyles.</title>
        <authorList>
            <person name="Remenant B."/>
            <person name="de Cambiaire J.C."/>
            <person name="Cellier G."/>
            <person name="Jacobs J.M."/>
            <person name="Mangenot S."/>
            <person name="Barbe V."/>
            <person name="Lajus A."/>
            <person name="Vallenet D."/>
            <person name="Medigue C."/>
            <person name="Fegan M."/>
            <person name="Allen C."/>
            <person name="Prior P."/>
        </authorList>
    </citation>
    <scope>NUCLEOTIDE SEQUENCE</scope>
    <source>
        <strain evidence="2">R24</strain>
    </source>
</reference>
<gene>
    <name evidence="2" type="ORF">RALSY_mp30259</name>
</gene>
<evidence type="ECO:0000313" key="2">
    <source>
        <dbReference type="EMBL" id="CCA86946.1"/>
    </source>
</evidence>
<dbReference type="AlphaFoldDB" id="G3ABP1"/>
<proteinExistence type="predicted"/>
<evidence type="ECO:0000256" key="1">
    <source>
        <dbReference type="SAM" id="MobiDB-lite"/>
    </source>
</evidence>
<reference evidence="2" key="2">
    <citation type="submission" date="2011-04" db="EMBL/GenBank/DDBJ databases">
        <authorList>
            <person name="Genoscope - CEA"/>
        </authorList>
    </citation>
    <scope>NUCLEOTIDE SEQUENCE</scope>
    <source>
        <strain evidence="2">R24</strain>
    </source>
</reference>
<name>G3ABP1_9RALS</name>
<feature type="region of interest" description="Disordered" evidence="1">
    <location>
        <begin position="1"/>
        <end position="25"/>
    </location>
</feature>
<dbReference type="EMBL" id="FR854092">
    <property type="protein sequence ID" value="CCA86946.1"/>
    <property type="molecule type" value="Genomic_DNA"/>
</dbReference>
<sequence>MGGGPPRAMAHGTHRQRMREAREGSIAAAPVVRGVPKGFARAGRFSSSEAACAAWRIMMPVFDLA</sequence>
<accession>G3ABP1</accession>
<organism evidence="2">
    <name type="scientific">Ralstonia syzygii R24</name>
    <dbReference type="NCBI Taxonomy" id="907261"/>
    <lineage>
        <taxon>Bacteria</taxon>
        <taxon>Pseudomonadati</taxon>
        <taxon>Pseudomonadota</taxon>
        <taxon>Betaproteobacteria</taxon>
        <taxon>Burkholderiales</taxon>
        <taxon>Burkholderiaceae</taxon>
        <taxon>Ralstonia</taxon>
        <taxon>Ralstonia solanacearum species complex</taxon>
    </lineage>
</organism>